<evidence type="ECO:0000256" key="8">
    <source>
        <dbReference type="ARBA" id="ARBA00023136"/>
    </source>
</evidence>
<evidence type="ECO:0000313" key="11">
    <source>
        <dbReference type="EMBL" id="RWS05867.1"/>
    </source>
</evidence>
<dbReference type="PANTHER" id="PTHR11157:SF69">
    <property type="entry name" value="ELONGATION OF VERY LONG CHAIN FATTY ACIDS PROTEIN 7"/>
    <property type="match status" value="1"/>
</dbReference>
<keyword evidence="6 10" id="KW-1133">Transmembrane helix</keyword>
<evidence type="ECO:0000313" key="12">
    <source>
        <dbReference type="Proteomes" id="UP000285301"/>
    </source>
</evidence>
<dbReference type="Pfam" id="PF01151">
    <property type="entry name" value="ELO"/>
    <property type="match status" value="1"/>
</dbReference>
<gene>
    <name evidence="11" type="ORF">B4U79_09459</name>
</gene>
<dbReference type="GO" id="GO:0005789">
    <property type="term" value="C:endoplasmic reticulum membrane"/>
    <property type="evidence" value="ECO:0007669"/>
    <property type="project" value="TreeGrafter"/>
</dbReference>
<evidence type="ECO:0000256" key="9">
    <source>
        <dbReference type="ARBA" id="ARBA00023160"/>
    </source>
</evidence>
<dbReference type="GO" id="GO:0034625">
    <property type="term" value="P:fatty acid elongation, monounsaturated fatty acid"/>
    <property type="evidence" value="ECO:0007669"/>
    <property type="project" value="TreeGrafter"/>
</dbReference>
<feature type="transmembrane region" description="Helical" evidence="10">
    <location>
        <begin position="76"/>
        <end position="97"/>
    </location>
</feature>
<feature type="transmembrane region" description="Helical" evidence="10">
    <location>
        <begin position="220"/>
        <end position="239"/>
    </location>
</feature>
<feature type="transmembrane region" description="Helical" evidence="10">
    <location>
        <begin position="245"/>
        <end position="270"/>
    </location>
</feature>
<keyword evidence="5 10" id="KW-0276">Fatty acid metabolism</keyword>
<evidence type="ECO:0000256" key="7">
    <source>
        <dbReference type="ARBA" id="ARBA00023098"/>
    </source>
</evidence>
<dbReference type="GO" id="GO:0030148">
    <property type="term" value="P:sphingolipid biosynthetic process"/>
    <property type="evidence" value="ECO:0007669"/>
    <property type="project" value="TreeGrafter"/>
</dbReference>
<evidence type="ECO:0000256" key="6">
    <source>
        <dbReference type="ARBA" id="ARBA00022989"/>
    </source>
</evidence>
<dbReference type="EMBL" id="NCKU01004488">
    <property type="protein sequence ID" value="RWS05867.1"/>
    <property type="molecule type" value="Genomic_DNA"/>
</dbReference>
<dbReference type="STRING" id="1965070.A0A3S3NMW5"/>
<keyword evidence="8 10" id="KW-0472">Membrane</keyword>
<comment type="similarity">
    <text evidence="10">Belongs to the ELO family.</text>
</comment>
<comment type="subcellular location">
    <subcellularLocation>
        <location evidence="1">Membrane</location>
        <topology evidence="1">Multi-pass membrane protein</topology>
    </subcellularLocation>
</comment>
<name>A0A3S3NMW5_9ACAR</name>
<evidence type="ECO:0000256" key="2">
    <source>
        <dbReference type="ARBA" id="ARBA00022516"/>
    </source>
</evidence>
<feature type="transmembrane region" description="Helical" evidence="10">
    <location>
        <begin position="124"/>
        <end position="145"/>
    </location>
</feature>
<dbReference type="AlphaFoldDB" id="A0A3S3NMW5"/>
<dbReference type="Proteomes" id="UP000285301">
    <property type="component" value="Unassembled WGS sequence"/>
</dbReference>
<comment type="caution">
    <text evidence="11">The sequence shown here is derived from an EMBL/GenBank/DDBJ whole genome shotgun (WGS) entry which is preliminary data.</text>
</comment>
<keyword evidence="4 10" id="KW-0812">Transmembrane</keyword>
<comment type="catalytic activity">
    <reaction evidence="10">
        <text>a very-long-chain acyl-CoA + malonyl-CoA + H(+) = a very-long-chain 3-oxoacyl-CoA + CO2 + CoA</text>
        <dbReference type="Rhea" id="RHEA:32727"/>
        <dbReference type="ChEBI" id="CHEBI:15378"/>
        <dbReference type="ChEBI" id="CHEBI:16526"/>
        <dbReference type="ChEBI" id="CHEBI:57287"/>
        <dbReference type="ChEBI" id="CHEBI:57384"/>
        <dbReference type="ChEBI" id="CHEBI:90725"/>
        <dbReference type="ChEBI" id="CHEBI:90736"/>
        <dbReference type="EC" id="2.3.1.199"/>
    </reaction>
</comment>
<dbReference type="GO" id="GO:0034626">
    <property type="term" value="P:fatty acid elongation, polyunsaturated fatty acid"/>
    <property type="evidence" value="ECO:0007669"/>
    <property type="project" value="TreeGrafter"/>
</dbReference>
<keyword evidence="7 10" id="KW-0443">Lipid metabolism</keyword>
<dbReference type="GO" id="GO:0042761">
    <property type="term" value="P:very long-chain fatty acid biosynthetic process"/>
    <property type="evidence" value="ECO:0007669"/>
    <property type="project" value="TreeGrafter"/>
</dbReference>
<feature type="transmembrane region" description="Helical" evidence="10">
    <location>
        <begin position="181"/>
        <end position="199"/>
    </location>
</feature>
<proteinExistence type="inferred from homology"/>
<reference evidence="11 12" key="1">
    <citation type="journal article" date="2018" name="Gigascience">
        <title>Genomes of trombidid mites reveal novel predicted allergens and laterally-transferred genes associated with secondary metabolism.</title>
        <authorList>
            <person name="Dong X."/>
            <person name="Chaisiri K."/>
            <person name="Xia D."/>
            <person name="Armstrong S.D."/>
            <person name="Fang Y."/>
            <person name="Donnelly M.J."/>
            <person name="Kadowaki T."/>
            <person name="McGarry J.W."/>
            <person name="Darby A.C."/>
            <person name="Makepeace B.L."/>
        </authorList>
    </citation>
    <scope>NUCLEOTIDE SEQUENCE [LARGE SCALE GENOMIC DNA]</scope>
    <source>
        <strain evidence="11">UoL-WK</strain>
    </source>
</reference>
<keyword evidence="12" id="KW-1185">Reference proteome</keyword>
<dbReference type="GO" id="GO:0019367">
    <property type="term" value="P:fatty acid elongation, saturated fatty acid"/>
    <property type="evidence" value="ECO:0007669"/>
    <property type="project" value="TreeGrafter"/>
</dbReference>
<keyword evidence="9 10" id="KW-0275">Fatty acid biosynthesis</keyword>
<protein>
    <recommendedName>
        <fullName evidence="10">Elongation of very long chain fatty acids protein</fullName>
        <ecNumber evidence="10">2.3.1.199</ecNumber>
    </recommendedName>
    <alternativeName>
        <fullName evidence="10">Very-long-chain 3-oxoacyl-CoA synthase</fullName>
    </alternativeName>
</protein>
<evidence type="ECO:0000256" key="3">
    <source>
        <dbReference type="ARBA" id="ARBA00022679"/>
    </source>
</evidence>
<sequence>MNDETALTVNKSFETIRYYYYDLWQSVGDPRINQMPLMDGGPWTTLSIVIAYVYFVKILGPELMEKRPPFDLKRIIFCYNILMVIINGVFFVLAAYITNFGYNTWICHNVEAHLDDPKWQVNLFLGWLYFCSKFIDLLDTIFFVLRKKYNQVSALHVIHHSLVPLNVWMGLKYVPSESAAFMPYINSFIHCVMYSYYALSTLGPAVRPYLWWKKYLTTMQIIQIALVGFHCLYIASIPACKLPKIVFLIAFPQTILVLAMFCSFFIKSYIKGSSESKHKSN</sequence>
<evidence type="ECO:0000256" key="10">
    <source>
        <dbReference type="RuleBase" id="RU361115"/>
    </source>
</evidence>
<dbReference type="EC" id="2.3.1.199" evidence="10"/>
<dbReference type="GO" id="GO:0009922">
    <property type="term" value="F:fatty acid elongase activity"/>
    <property type="evidence" value="ECO:0007669"/>
    <property type="project" value="UniProtKB-EC"/>
</dbReference>
<evidence type="ECO:0000256" key="1">
    <source>
        <dbReference type="ARBA" id="ARBA00004141"/>
    </source>
</evidence>
<organism evidence="11 12">
    <name type="scientific">Dinothrombium tinctorium</name>
    <dbReference type="NCBI Taxonomy" id="1965070"/>
    <lineage>
        <taxon>Eukaryota</taxon>
        <taxon>Metazoa</taxon>
        <taxon>Ecdysozoa</taxon>
        <taxon>Arthropoda</taxon>
        <taxon>Chelicerata</taxon>
        <taxon>Arachnida</taxon>
        <taxon>Acari</taxon>
        <taxon>Acariformes</taxon>
        <taxon>Trombidiformes</taxon>
        <taxon>Prostigmata</taxon>
        <taxon>Anystina</taxon>
        <taxon>Parasitengona</taxon>
        <taxon>Trombidioidea</taxon>
        <taxon>Trombidiidae</taxon>
        <taxon>Dinothrombium</taxon>
    </lineage>
</organism>
<keyword evidence="3 10" id="KW-0808">Transferase</keyword>
<dbReference type="InterPro" id="IPR002076">
    <property type="entry name" value="ELO_fam"/>
</dbReference>
<dbReference type="OrthoDB" id="434092at2759"/>
<feature type="transmembrane region" description="Helical" evidence="10">
    <location>
        <begin position="152"/>
        <end position="169"/>
    </location>
</feature>
<accession>A0A3S3NMW5</accession>
<feature type="transmembrane region" description="Helical" evidence="10">
    <location>
        <begin position="43"/>
        <end position="64"/>
    </location>
</feature>
<dbReference type="PANTHER" id="PTHR11157">
    <property type="entry name" value="FATTY ACID ACYL TRANSFERASE-RELATED"/>
    <property type="match status" value="1"/>
</dbReference>
<evidence type="ECO:0000256" key="4">
    <source>
        <dbReference type="ARBA" id="ARBA00022692"/>
    </source>
</evidence>
<evidence type="ECO:0000256" key="5">
    <source>
        <dbReference type="ARBA" id="ARBA00022832"/>
    </source>
</evidence>
<keyword evidence="2 10" id="KW-0444">Lipid biosynthesis</keyword>